<keyword evidence="11" id="KW-1185">Reference proteome</keyword>
<dbReference type="PANTHER" id="PTHR30012:SF0">
    <property type="entry name" value="TYPE II SECRETION SYSTEM PROTEIN F-RELATED"/>
    <property type="match status" value="1"/>
</dbReference>
<dbReference type="InParanoid" id="A0A6N7EVZ7"/>
<protein>
    <submittedName>
        <fullName evidence="10">Type II secretion system F family protein</fullName>
    </submittedName>
</protein>
<dbReference type="PANTHER" id="PTHR30012">
    <property type="entry name" value="GENERAL SECRETION PATHWAY PROTEIN"/>
    <property type="match status" value="1"/>
</dbReference>
<feature type="transmembrane region" description="Helical" evidence="8">
    <location>
        <begin position="371"/>
        <end position="395"/>
    </location>
</feature>
<reference evidence="10 11" key="1">
    <citation type="submission" date="2019-10" db="EMBL/GenBank/DDBJ databases">
        <title>Cardiobacteriales fam. a chemoheterotrophic member of the order Cardiobacteriales, and proposal of Cardiobacteriales fam. nov.</title>
        <authorList>
            <person name="Wang C."/>
        </authorList>
    </citation>
    <scope>NUCLEOTIDE SEQUENCE [LARGE SCALE GENOMIC DNA]</scope>
    <source>
        <strain evidence="10 11">ML27</strain>
    </source>
</reference>
<dbReference type="FunFam" id="1.20.81.30:FF:000001">
    <property type="entry name" value="Type II secretion system protein F"/>
    <property type="match status" value="2"/>
</dbReference>
<name>A0A6N7EVZ7_9GAMM</name>
<organism evidence="10 11">
    <name type="scientific">Ostreibacterium oceani</name>
    <dbReference type="NCBI Taxonomy" id="2654998"/>
    <lineage>
        <taxon>Bacteria</taxon>
        <taxon>Pseudomonadati</taxon>
        <taxon>Pseudomonadota</taxon>
        <taxon>Gammaproteobacteria</taxon>
        <taxon>Cardiobacteriales</taxon>
        <taxon>Ostreibacteriaceae</taxon>
        <taxon>Ostreibacterium</taxon>
    </lineage>
</organism>
<evidence type="ECO:0000256" key="2">
    <source>
        <dbReference type="ARBA" id="ARBA00005745"/>
    </source>
</evidence>
<evidence type="ECO:0000256" key="5">
    <source>
        <dbReference type="ARBA" id="ARBA00022692"/>
    </source>
</evidence>
<gene>
    <name evidence="10" type="ORF">GCU85_03120</name>
</gene>
<dbReference type="Proteomes" id="UP000471298">
    <property type="component" value="Unassembled WGS sequence"/>
</dbReference>
<evidence type="ECO:0000259" key="9">
    <source>
        <dbReference type="Pfam" id="PF00482"/>
    </source>
</evidence>
<dbReference type="GO" id="GO:0005886">
    <property type="term" value="C:plasma membrane"/>
    <property type="evidence" value="ECO:0007669"/>
    <property type="project" value="UniProtKB-SubCell"/>
</dbReference>
<proteinExistence type="inferred from homology"/>
<evidence type="ECO:0000313" key="10">
    <source>
        <dbReference type="EMBL" id="MPV85730.1"/>
    </source>
</evidence>
<feature type="transmembrane region" description="Helical" evidence="8">
    <location>
        <begin position="221"/>
        <end position="240"/>
    </location>
</feature>
<accession>A0A6N7EVZ7</accession>
<evidence type="ECO:0000256" key="7">
    <source>
        <dbReference type="ARBA" id="ARBA00023136"/>
    </source>
</evidence>
<keyword evidence="4" id="KW-0997">Cell inner membrane</keyword>
<comment type="similarity">
    <text evidence="2">Belongs to the GSP F family.</text>
</comment>
<keyword evidence="3" id="KW-1003">Cell membrane</keyword>
<keyword evidence="7 8" id="KW-0472">Membrane</keyword>
<feature type="transmembrane region" description="Helical" evidence="8">
    <location>
        <begin position="168"/>
        <end position="194"/>
    </location>
</feature>
<evidence type="ECO:0000256" key="4">
    <source>
        <dbReference type="ARBA" id="ARBA00022519"/>
    </source>
</evidence>
<dbReference type="AlphaFoldDB" id="A0A6N7EVZ7"/>
<evidence type="ECO:0000256" key="6">
    <source>
        <dbReference type="ARBA" id="ARBA00022989"/>
    </source>
</evidence>
<dbReference type="Gene3D" id="1.20.81.30">
    <property type="entry name" value="Type II secretion system (T2SS), domain F"/>
    <property type="match status" value="2"/>
</dbReference>
<keyword evidence="5 8" id="KW-0812">Transmembrane</keyword>
<sequence>MRKFNYRASNQHGDMVKGHVEAADEQGVVEHIKSQGLIPLNIKKASNLAFTLNQIGRQSIDDKVIAVFTMELATLLEAGLSLDRSLSILIEMEESPPWRMVLEDILAKVKSGQSLSQAMQSQNAVFSESYVGLVHAGELSGSLVNVLEQLSEYIEKQLETRAAVKKALFYPILLLIVGVGVVLYLMFSVVPIFAEMIEKNQTDPPFISDIIFVASYGLTNYWYVFLMVILMLAAYIQYLLRSPQKKRWRDQRLINSRLLGDLVRSKELAIFSRTLGTMLTNGVPLAIALRSVKSAMGNQVLSEAVESGLQSLKSGRGMANVLIASGQFPTMGVQMIRVGEETGKLEKMLLKVADLYDKEVRDKTDAIVAKIAPLSVLCIAAVVVFIMLGVIFAIFSLS</sequence>
<dbReference type="InterPro" id="IPR018076">
    <property type="entry name" value="T2SS_GspF_dom"/>
</dbReference>
<dbReference type="RefSeq" id="WP_152809245.1">
    <property type="nucleotide sequence ID" value="NZ_WHNW01000002.1"/>
</dbReference>
<keyword evidence="6 8" id="KW-1133">Transmembrane helix</keyword>
<dbReference type="Pfam" id="PF00482">
    <property type="entry name" value="T2SSF"/>
    <property type="match status" value="2"/>
</dbReference>
<dbReference type="InterPro" id="IPR003004">
    <property type="entry name" value="GspF/PilC"/>
</dbReference>
<dbReference type="PRINTS" id="PR00812">
    <property type="entry name" value="BCTERIALGSPF"/>
</dbReference>
<evidence type="ECO:0000256" key="1">
    <source>
        <dbReference type="ARBA" id="ARBA00004429"/>
    </source>
</evidence>
<comment type="caution">
    <text evidence="10">The sequence shown here is derived from an EMBL/GenBank/DDBJ whole genome shotgun (WGS) entry which is preliminary data.</text>
</comment>
<evidence type="ECO:0000256" key="3">
    <source>
        <dbReference type="ARBA" id="ARBA00022475"/>
    </source>
</evidence>
<dbReference type="GO" id="GO:0015628">
    <property type="term" value="P:protein secretion by the type II secretion system"/>
    <property type="evidence" value="ECO:0007669"/>
    <property type="project" value="TreeGrafter"/>
</dbReference>
<feature type="domain" description="Type II secretion system protein GspF" evidence="9">
    <location>
        <begin position="271"/>
        <end position="392"/>
    </location>
</feature>
<evidence type="ECO:0000256" key="8">
    <source>
        <dbReference type="SAM" id="Phobius"/>
    </source>
</evidence>
<feature type="domain" description="Type II secretion system protein GspF" evidence="9">
    <location>
        <begin position="68"/>
        <end position="191"/>
    </location>
</feature>
<evidence type="ECO:0000313" key="11">
    <source>
        <dbReference type="Proteomes" id="UP000471298"/>
    </source>
</evidence>
<dbReference type="InterPro" id="IPR042094">
    <property type="entry name" value="T2SS_GspF_sf"/>
</dbReference>
<dbReference type="EMBL" id="WHNW01000002">
    <property type="protein sequence ID" value="MPV85730.1"/>
    <property type="molecule type" value="Genomic_DNA"/>
</dbReference>
<comment type="subcellular location">
    <subcellularLocation>
        <location evidence="1">Cell inner membrane</location>
        <topology evidence="1">Multi-pass membrane protein</topology>
    </subcellularLocation>
</comment>